<dbReference type="KEGG" id="nmg:Nmag_0110"/>
<reference evidence="3 5" key="3">
    <citation type="journal article" date="2014" name="PLoS Genet.">
        <title>Phylogenetically driven sequencing of extremely halophilic archaea reveals strategies for static and dynamic osmo-response.</title>
        <authorList>
            <person name="Becker E.A."/>
            <person name="Seitzer P.M."/>
            <person name="Tritt A."/>
            <person name="Larsen D."/>
            <person name="Krusor M."/>
            <person name="Yao A.I."/>
            <person name="Wu D."/>
            <person name="Madern D."/>
            <person name="Eisen J.A."/>
            <person name="Darling A.E."/>
            <person name="Facciotti M.T."/>
        </authorList>
    </citation>
    <scope>NUCLEOTIDE SEQUENCE [LARGE SCALE GENOMIC DNA]</scope>
    <source>
        <strain evidence="5">ATCC 43099 / DSM 3394 / CCM 3739 / CIP 104546 / IAM 13178 / JCM 8861 / NBRC 102185 / NCIMB 2190 / MS3</strain>
        <strain evidence="3">MS-3</strain>
    </source>
</reference>
<dbReference type="PaxDb" id="547559-Nmag_0110"/>
<organism evidence="2 4">
    <name type="scientific">Natrialba magadii (strain ATCC 43099 / DSM 3394 / CCM 3739 / CIP 104546 / IAM 13178 / JCM 8861 / NBRC 102185 / NCIMB 2190 / MS3)</name>
    <name type="common">Natronobacterium magadii</name>
    <dbReference type="NCBI Taxonomy" id="547559"/>
    <lineage>
        <taxon>Archaea</taxon>
        <taxon>Methanobacteriati</taxon>
        <taxon>Methanobacteriota</taxon>
        <taxon>Stenosarchaea group</taxon>
        <taxon>Halobacteria</taxon>
        <taxon>Halobacteriales</taxon>
        <taxon>Natrialbaceae</taxon>
        <taxon>Natrialba</taxon>
    </lineage>
</organism>
<dbReference type="eggNOG" id="arCOG03295">
    <property type="taxonomic scope" value="Archaea"/>
</dbReference>
<name>D3SWB6_NATMM</name>
<keyword evidence="4" id="KW-1185">Reference proteome</keyword>
<evidence type="ECO:0000313" key="2">
    <source>
        <dbReference type="EMBL" id="ADD03708.1"/>
    </source>
</evidence>
<protein>
    <submittedName>
        <fullName evidence="2">Uncharacterized protein</fullName>
    </submittedName>
</protein>
<dbReference type="RefSeq" id="WP_004213487.1">
    <property type="nucleotide sequence ID" value="NC_013922.1"/>
</dbReference>
<dbReference type="AlphaFoldDB" id="D3SWB6"/>
<reference evidence="4" key="1">
    <citation type="submission" date="2010-02" db="EMBL/GenBank/DDBJ databases">
        <title>Complete sequence of chromosome of Natrialba magadii ATCC 43099.</title>
        <authorList>
            <consortium name="US DOE Joint Genome Institute"/>
            <person name="Lucas S."/>
            <person name="Copeland A."/>
            <person name="Lapidus A."/>
            <person name="Cheng J.-F."/>
            <person name="Bruce D."/>
            <person name="Goodwin L."/>
            <person name="Pitluck S."/>
            <person name="Davenport K."/>
            <person name="Saunders E."/>
            <person name="Detter J.C."/>
            <person name="Han C."/>
            <person name="Tapia R."/>
            <person name="Land M."/>
            <person name="Hauser L."/>
            <person name="Kyrpides N."/>
            <person name="Mikhailova N."/>
            <person name="De Castro R.E."/>
            <person name="Maupin-Furlow J.A."/>
            <person name="Woyke T."/>
        </authorList>
    </citation>
    <scope>NUCLEOTIDE SEQUENCE [LARGE SCALE GENOMIC DNA]</scope>
    <source>
        <strain evidence="4">ATCC 43099 / DSM 3394 / CCM 3739 / CIP 104546 / IAM 13178 / JCM 8861 / NBRC 102185 / NCIMB 2190 / MS3</strain>
    </source>
</reference>
<evidence type="ECO:0000313" key="4">
    <source>
        <dbReference type="Proteomes" id="UP000001879"/>
    </source>
</evidence>
<dbReference type="GeneID" id="8822929"/>
<dbReference type="PATRIC" id="fig|547559.17.peg.193"/>
<accession>D3SWB6</accession>
<dbReference type="EMBL" id="CP001932">
    <property type="protein sequence ID" value="ADD03708.1"/>
    <property type="molecule type" value="Genomic_DNA"/>
</dbReference>
<keyword evidence="1" id="KW-1133">Transmembrane helix</keyword>
<sequence>MGATRSRTRRLPTLGTRAKRWPAYLLAICWPGAGHCVRRQWARGCSWALLCATALVFLSGGALLEGGLAEPLVVTSLRHEALAFHEFAIPLAIVVLNVLDLYLHTAFVTDRRTRS</sequence>
<dbReference type="OrthoDB" id="204947at2157"/>
<evidence type="ECO:0000256" key="1">
    <source>
        <dbReference type="SAM" id="Phobius"/>
    </source>
</evidence>
<dbReference type="EMBL" id="AOHS01000008">
    <property type="protein sequence ID" value="ELY33764.1"/>
    <property type="molecule type" value="Genomic_DNA"/>
</dbReference>
<dbReference type="Proteomes" id="UP000011543">
    <property type="component" value="Unassembled WGS sequence"/>
</dbReference>
<evidence type="ECO:0000313" key="3">
    <source>
        <dbReference type="EMBL" id="ELY33764.1"/>
    </source>
</evidence>
<dbReference type="HOGENOM" id="CLU_2103571_0_0_2"/>
<feature type="transmembrane region" description="Helical" evidence="1">
    <location>
        <begin position="47"/>
        <end position="67"/>
    </location>
</feature>
<reference evidence="2 4" key="2">
    <citation type="journal article" date="2012" name="BMC Genomics">
        <title>A comparative genomics perspective on the genetic content of the alkaliphilic haloarchaeon Natrialba magadii ATCC 43099T.</title>
        <authorList>
            <person name="Siddaramappa S."/>
            <person name="Challacombe J.F."/>
            <person name="Decastro R.E."/>
            <person name="Pfeiffer F."/>
            <person name="Sastre D.E."/>
            <person name="Gimenez M.I."/>
            <person name="Paggi R.A."/>
            <person name="Detter J.C."/>
            <person name="Davenport K.W."/>
            <person name="Goodwin L.A."/>
            <person name="Kyrpides N."/>
            <person name="Tapia R."/>
            <person name="Pitluck S."/>
            <person name="Lucas S."/>
            <person name="Woyke T."/>
            <person name="Maupin-Furlow J.A."/>
        </authorList>
    </citation>
    <scope>NUCLEOTIDE SEQUENCE [LARGE SCALE GENOMIC DNA]</scope>
    <source>
        <strain evidence="2">ATCC 43099</strain>
        <strain evidence="4">ATCC 43099 / DSM 3394 / CCM 3739 / CIP 104546 / IAM 13178 / JCM 8861 / NBRC 102185 / NCIMB 2190 / MS3</strain>
    </source>
</reference>
<keyword evidence="1" id="KW-0472">Membrane</keyword>
<gene>
    <name evidence="2" type="ordered locus">Nmag_0110</name>
    <name evidence="3" type="ORF">C500_01023</name>
</gene>
<feature type="transmembrane region" description="Helical" evidence="1">
    <location>
        <begin position="87"/>
        <end position="109"/>
    </location>
</feature>
<proteinExistence type="predicted"/>
<evidence type="ECO:0000313" key="5">
    <source>
        <dbReference type="Proteomes" id="UP000011543"/>
    </source>
</evidence>
<reference evidence="2" key="4">
    <citation type="submission" date="2016-09" db="EMBL/GenBank/DDBJ databases">
        <authorList>
            <person name="Pfeiffer F."/>
        </authorList>
    </citation>
    <scope>NUCLEOTIDE SEQUENCE</scope>
    <source>
        <strain evidence="2">ATCC 43099</strain>
    </source>
</reference>
<dbReference type="Proteomes" id="UP000001879">
    <property type="component" value="Chromosome"/>
</dbReference>
<keyword evidence="1" id="KW-0812">Transmembrane</keyword>